<feature type="domain" description="Sm" evidence="9">
    <location>
        <begin position="26"/>
        <end position="112"/>
    </location>
</feature>
<evidence type="ECO:0000256" key="4">
    <source>
        <dbReference type="ARBA" id="ARBA00022728"/>
    </source>
</evidence>
<dbReference type="GO" id="GO:0005688">
    <property type="term" value="C:U6 snRNP"/>
    <property type="evidence" value="ECO:0007669"/>
    <property type="project" value="TreeGrafter"/>
</dbReference>
<comment type="similarity">
    <text evidence="2">Belongs to the snRNP Sm proteins family.</text>
</comment>
<name>A0A0D3JRI0_EMIH1</name>
<dbReference type="Pfam" id="PF01423">
    <property type="entry name" value="LSM"/>
    <property type="match status" value="1"/>
</dbReference>
<dbReference type="PIRSF" id="PIRSF016394">
    <property type="entry name" value="U6_snRNA_Lsm2"/>
    <property type="match status" value="1"/>
</dbReference>
<keyword evidence="8" id="KW-0687">Ribonucleoprotein</keyword>
<dbReference type="EnsemblProtists" id="EOD26115">
    <property type="protein sequence ID" value="EOD26115"/>
    <property type="gene ID" value="EMIHUDRAFT_73680"/>
</dbReference>
<proteinExistence type="inferred from homology"/>
<dbReference type="STRING" id="2903.R1EHF2"/>
<dbReference type="Proteomes" id="UP000013827">
    <property type="component" value="Unassembled WGS sequence"/>
</dbReference>
<evidence type="ECO:0000256" key="1">
    <source>
        <dbReference type="ARBA" id="ARBA00004123"/>
    </source>
</evidence>
<dbReference type="Gene3D" id="2.30.30.100">
    <property type="match status" value="1"/>
</dbReference>
<keyword evidence="5" id="KW-0694">RNA-binding</keyword>
<protein>
    <recommendedName>
        <fullName evidence="9">Sm domain-containing protein</fullName>
    </recommendedName>
</protein>
<dbReference type="GO" id="GO:0071011">
    <property type="term" value="C:precatalytic spliceosome"/>
    <property type="evidence" value="ECO:0007669"/>
    <property type="project" value="TreeGrafter"/>
</dbReference>
<evidence type="ECO:0000259" key="9">
    <source>
        <dbReference type="PROSITE" id="PS52002"/>
    </source>
</evidence>
<dbReference type="PaxDb" id="2903-EOD26115"/>
<dbReference type="InterPro" id="IPR016654">
    <property type="entry name" value="U6_snRNA_Lsm2"/>
</dbReference>
<dbReference type="PANTHER" id="PTHR13829:SF2">
    <property type="entry name" value="U6 SNRNA-ASSOCIATED SM-LIKE PROTEIN LSM2"/>
    <property type="match status" value="1"/>
</dbReference>
<evidence type="ECO:0000256" key="6">
    <source>
        <dbReference type="ARBA" id="ARBA00023187"/>
    </source>
</evidence>
<dbReference type="SMART" id="SM00651">
    <property type="entry name" value="Sm"/>
    <property type="match status" value="1"/>
</dbReference>
<dbReference type="eggNOG" id="KOG3448">
    <property type="taxonomic scope" value="Eukaryota"/>
</dbReference>
<evidence type="ECO:0000256" key="7">
    <source>
        <dbReference type="ARBA" id="ARBA00023242"/>
    </source>
</evidence>
<keyword evidence="3" id="KW-0507">mRNA processing</keyword>
<keyword evidence="7" id="KW-0539">Nucleus</keyword>
<keyword evidence="4" id="KW-0747">Spliceosome</keyword>
<evidence type="ECO:0000313" key="11">
    <source>
        <dbReference type="Proteomes" id="UP000013827"/>
    </source>
</evidence>
<sequence>MPSGAKTPRPWDRSPATDVQPLSLQLFFSFFKTLVGKEVVVELKNGARSSLGRARPADLAIRGTLHSVDQFLNVKLLQVTVDDRENFPHMQSVKTCFIRGSVIKYVQLPASEVDTELLQDATRREMAQQKQN</sequence>
<evidence type="ECO:0000256" key="5">
    <source>
        <dbReference type="ARBA" id="ARBA00022884"/>
    </source>
</evidence>
<dbReference type="GO" id="GO:0003723">
    <property type="term" value="F:RNA binding"/>
    <property type="evidence" value="ECO:0007669"/>
    <property type="project" value="UniProtKB-KW"/>
</dbReference>
<dbReference type="GO" id="GO:0000398">
    <property type="term" value="P:mRNA splicing, via spliceosome"/>
    <property type="evidence" value="ECO:0007669"/>
    <property type="project" value="TreeGrafter"/>
</dbReference>
<dbReference type="InterPro" id="IPR001163">
    <property type="entry name" value="Sm_dom_euk/arc"/>
</dbReference>
<organism evidence="10 11">
    <name type="scientific">Emiliania huxleyi (strain CCMP1516)</name>
    <dbReference type="NCBI Taxonomy" id="280463"/>
    <lineage>
        <taxon>Eukaryota</taxon>
        <taxon>Haptista</taxon>
        <taxon>Haptophyta</taxon>
        <taxon>Prymnesiophyceae</taxon>
        <taxon>Isochrysidales</taxon>
        <taxon>Noelaerhabdaceae</taxon>
        <taxon>Emiliania</taxon>
    </lineage>
</organism>
<dbReference type="KEGG" id="ehx:EMIHUDRAFT_73680"/>
<dbReference type="InterPro" id="IPR010920">
    <property type="entry name" value="LSM_dom_sf"/>
</dbReference>
<dbReference type="GO" id="GO:0046540">
    <property type="term" value="C:U4/U6 x U5 tri-snRNP complex"/>
    <property type="evidence" value="ECO:0007669"/>
    <property type="project" value="TreeGrafter"/>
</dbReference>
<dbReference type="FunFam" id="2.30.30.100:FF:000053">
    <property type="entry name" value="U6 snRNA-associated Sm-like protein LSm2"/>
    <property type="match status" value="1"/>
</dbReference>
<dbReference type="CDD" id="cd01725">
    <property type="entry name" value="LSm2"/>
    <property type="match status" value="1"/>
</dbReference>
<evidence type="ECO:0000313" key="10">
    <source>
        <dbReference type="EnsemblProtists" id="EOD26115"/>
    </source>
</evidence>
<dbReference type="PROSITE" id="PS52002">
    <property type="entry name" value="SM"/>
    <property type="match status" value="1"/>
</dbReference>
<dbReference type="RefSeq" id="XP_005778544.1">
    <property type="nucleotide sequence ID" value="XM_005778487.1"/>
</dbReference>
<reference evidence="11" key="1">
    <citation type="journal article" date="2013" name="Nature">
        <title>Pan genome of the phytoplankton Emiliania underpins its global distribution.</title>
        <authorList>
            <person name="Read B.A."/>
            <person name="Kegel J."/>
            <person name="Klute M.J."/>
            <person name="Kuo A."/>
            <person name="Lefebvre S.C."/>
            <person name="Maumus F."/>
            <person name="Mayer C."/>
            <person name="Miller J."/>
            <person name="Monier A."/>
            <person name="Salamov A."/>
            <person name="Young J."/>
            <person name="Aguilar M."/>
            <person name="Claverie J.M."/>
            <person name="Frickenhaus S."/>
            <person name="Gonzalez K."/>
            <person name="Herman E.K."/>
            <person name="Lin Y.C."/>
            <person name="Napier J."/>
            <person name="Ogata H."/>
            <person name="Sarno A.F."/>
            <person name="Shmutz J."/>
            <person name="Schroeder D."/>
            <person name="de Vargas C."/>
            <person name="Verret F."/>
            <person name="von Dassow P."/>
            <person name="Valentin K."/>
            <person name="Van de Peer Y."/>
            <person name="Wheeler G."/>
            <person name="Dacks J.B."/>
            <person name="Delwiche C.F."/>
            <person name="Dyhrman S.T."/>
            <person name="Glockner G."/>
            <person name="John U."/>
            <person name="Richards T."/>
            <person name="Worden A.Z."/>
            <person name="Zhang X."/>
            <person name="Grigoriev I.V."/>
            <person name="Allen A.E."/>
            <person name="Bidle K."/>
            <person name="Borodovsky M."/>
            <person name="Bowler C."/>
            <person name="Brownlee C."/>
            <person name="Cock J.M."/>
            <person name="Elias M."/>
            <person name="Gladyshev V.N."/>
            <person name="Groth M."/>
            <person name="Guda C."/>
            <person name="Hadaegh A."/>
            <person name="Iglesias-Rodriguez M.D."/>
            <person name="Jenkins J."/>
            <person name="Jones B.M."/>
            <person name="Lawson T."/>
            <person name="Leese F."/>
            <person name="Lindquist E."/>
            <person name="Lobanov A."/>
            <person name="Lomsadze A."/>
            <person name="Malik S.B."/>
            <person name="Marsh M.E."/>
            <person name="Mackinder L."/>
            <person name="Mock T."/>
            <person name="Mueller-Roeber B."/>
            <person name="Pagarete A."/>
            <person name="Parker M."/>
            <person name="Probert I."/>
            <person name="Quesneville H."/>
            <person name="Raines C."/>
            <person name="Rensing S.A."/>
            <person name="Riano-Pachon D.M."/>
            <person name="Richier S."/>
            <person name="Rokitta S."/>
            <person name="Shiraiwa Y."/>
            <person name="Soanes D.M."/>
            <person name="van der Giezen M."/>
            <person name="Wahlund T.M."/>
            <person name="Williams B."/>
            <person name="Wilson W."/>
            <person name="Wolfe G."/>
            <person name="Wurch L.L."/>
        </authorList>
    </citation>
    <scope>NUCLEOTIDE SEQUENCE</scope>
</reference>
<evidence type="ECO:0000256" key="3">
    <source>
        <dbReference type="ARBA" id="ARBA00022664"/>
    </source>
</evidence>
<dbReference type="PANTHER" id="PTHR13829">
    <property type="entry name" value="SNRNP CORE PROTEIN FAMILY MEMBER"/>
    <property type="match status" value="1"/>
</dbReference>
<dbReference type="GO" id="GO:1990726">
    <property type="term" value="C:Lsm1-7-Pat1 complex"/>
    <property type="evidence" value="ECO:0007669"/>
    <property type="project" value="TreeGrafter"/>
</dbReference>
<evidence type="ECO:0000256" key="8">
    <source>
        <dbReference type="ARBA" id="ARBA00023274"/>
    </source>
</evidence>
<keyword evidence="6" id="KW-0508">mRNA splicing</keyword>
<comment type="subcellular location">
    <subcellularLocation>
        <location evidence="1">Nucleus</location>
    </subcellularLocation>
</comment>
<dbReference type="GeneID" id="17271659"/>
<accession>A0A0D3JRI0</accession>
<dbReference type="HOGENOM" id="CLU_130474_0_1_1"/>
<keyword evidence="11" id="KW-1185">Reference proteome</keyword>
<dbReference type="AlphaFoldDB" id="A0A0D3JRI0"/>
<evidence type="ECO:0000256" key="2">
    <source>
        <dbReference type="ARBA" id="ARBA00006850"/>
    </source>
</evidence>
<dbReference type="InterPro" id="IPR047575">
    <property type="entry name" value="Sm"/>
</dbReference>
<reference evidence="10" key="2">
    <citation type="submission" date="2024-10" db="UniProtKB">
        <authorList>
            <consortium name="EnsemblProtists"/>
        </authorList>
    </citation>
    <scope>IDENTIFICATION</scope>
</reference>
<dbReference type="GO" id="GO:0071013">
    <property type="term" value="C:catalytic step 2 spliceosome"/>
    <property type="evidence" value="ECO:0007669"/>
    <property type="project" value="TreeGrafter"/>
</dbReference>
<dbReference type="GO" id="GO:0000932">
    <property type="term" value="C:P-body"/>
    <property type="evidence" value="ECO:0007669"/>
    <property type="project" value="TreeGrafter"/>
</dbReference>
<dbReference type="SUPFAM" id="SSF50182">
    <property type="entry name" value="Sm-like ribonucleoproteins"/>
    <property type="match status" value="1"/>
</dbReference>